<feature type="binding site" evidence="5">
    <location>
        <begin position="85"/>
        <end position="87"/>
    </location>
    <ligand>
        <name>substrate</name>
    </ligand>
</feature>
<keyword evidence="5" id="KW-0479">Metal-binding</keyword>
<comment type="similarity">
    <text evidence="1 5">Belongs to the dUTPase family.</text>
</comment>
<dbReference type="EC" id="3.6.1.23" evidence="5"/>
<comment type="caution">
    <text evidence="7">The sequence shown here is derived from an EMBL/GenBank/DDBJ whole genome shotgun (WGS) entry which is preliminary data.</text>
</comment>
<dbReference type="HAMAP" id="MF_00116">
    <property type="entry name" value="dUTPase_bact"/>
    <property type="match status" value="1"/>
</dbReference>
<evidence type="ECO:0000256" key="1">
    <source>
        <dbReference type="ARBA" id="ARBA00006581"/>
    </source>
</evidence>
<evidence type="ECO:0000256" key="3">
    <source>
        <dbReference type="ARBA" id="ARBA00023080"/>
    </source>
</evidence>
<organism evidence="7 8">
    <name type="scientific">Sphingobium jiangsuense</name>
    <dbReference type="NCBI Taxonomy" id="870476"/>
    <lineage>
        <taxon>Bacteria</taxon>
        <taxon>Pseudomonadati</taxon>
        <taxon>Pseudomonadota</taxon>
        <taxon>Alphaproteobacteria</taxon>
        <taxon>Sphingomonadales</taxon>
        <taxon>Sphingomonadaceae</taxon>
        <taxon>Sphingobium</taxon>
    </lineage>
</organism>
<dbReference type="InterPro" id="IPR033704">
    <property type="entry name" value="dUTPase_trimeric"/>
</dbReference>
<dbReference type="Pfam" id="PF00692">
    <property type="entry name" value="dUTPase"/>
    <property type="match status" value="1"/>
</dbReference>
<keyword evidence="8" id="KW-1185">Reference proteome</keyword>
<gene>
    <name evidence="5" type="primary">dut</name>
    <name evidence="7" type="ORF">GGR43_001152</name>
</gene>
<dbReference type="GO" id="GO:0006226">
    <property type="term" value="P:dUMP biosynthetic process"/>
    <property type="evidence" value="ECO:0007669"/>
    <property type="project" value="UniProtKB-UniRule"/>
</dbReference>
<feature type="binding site" evidence="5">
    <location>
        <begin position="68"/>
        <end position="70"/>
    </location>
    <ligand>
        <name>substrate</name>
    </ligand>
</feature>
<dbReference type="PANTHER" id="PTHR11241:SF0">
    <property type="entry name" value="DEOXYURIDINE 5'-TRIPHOSPHATE NUCLEOTIDOHYDROLASE"/>
    <property type="match status" value="1"/>
</dbReference>
<dbReference type="PANTHER" id="PTHR11241">
    <property type="entry name" value="DEOXYURIDINE 5'-TRIPHOSPHATE NUCLEOTIDOHYDROLASE"/>
    <property type="match status" value="1"/>
</dbReference>
<dbReference type="Proteomes" id="UP000571950">
    <property type="component" value="Unassembled WGS sequence"/>
</dbReference>
<evidence type="ECO:0000256" key="2">
    <source>
        <dbReference type="ARBA" id="ARBA00022801"/>
    </source>
</evidence>
<comment type="catalytic activity">
    <reaction evidence="4 5">
        <text>dUTP + H2O = dUMP + diphosphate + H(+)</text>
        <dbReference type="Rhea" id="RHEA:10248"/>
        <dbReference type="ChEBI" id="CHEBI:15377"/>
        <dbReference type="ChEBI" id="CHEBI:15378"/>
        <dbReference type="ChEBI" id="CHEBI:33019"/>
        <dbReference type="ChEBI" id="CHEBI:61555"/>
        <dbReference type="ChEBI" id="CHEBI:246422"/>
        <dbReference type="EC" id="3.6.1.23"/>
    </reaction>
</comment>
<dbReference type="InterPro" id="IPR029054">
    <property type="entry name" value="dUTPase-like"/>
</dbReference>
<dbReference type="GO" id="GO:0000287">
    <property type="term" value="F:magnesium ion binding"/>
    <property type="evidence" value="ECO:0007669"/>
    <property type="project" value="UniProtKB-UniRule"/>
</dbReference>
<comment type="pathway">
    <text evidence="5">Pyrimidine metabolism; dUMP biosynthesis; dUMP from dCTP (dUTP route): step 2/2.</text>
</comment>
<sequence>MSNPVEIRLKRLPHGHGLPVPAYATAGAAGMDVVAAEDVDLPPRGRHAVATGFALAIPEGFEVQVRPRSGLALKHGISLPNTPGTIDSDYRGELKIIMVNLGEEGFAIRRGDRIAQLVVAPVQLASFAEVEELDDTARGAGGFGSTGVKSA</sequence>
<feature type="domain" description="dUTPase-like" evidence="6">
    <location>
        <begin position="19"/>
        <end position="147"/>
    </location>
</feature>
<dbReference type="NCBIfam" id="NF001862">
    <property type="entry name" value="PRK00601.1"/>
    <property type="match status" value="1"/>
</dbReference>
<dbReference type="InterPro" id="IPR036157">
    <property type="entry name" value="dUTPase-like_sf"/>
</dbReference>
<dbReference type="NCBIfam" id="TIGR00576">
    <property type="entry name" value="dut"/>
    <property type="match status" value="1"/>
</dbReference>
<proteinExistence type="inferred from homology"/>
<dbReference type="RefSeq" id="WP_188070998.1">
    <property type="nucleotide sequence ID" value="NZ_BSPS01000086.1"/>
</dbReference>
<evidence type="ECO:0000256" key="4">
    <source>
        <dbReference type="ARBA" id="ARBA00047686"/>
    </source>
</evidence>
<dbReference type="UniPathway" id="UPA00610">
    <property type="reaction ID" value="UER00666"/>
</dbReference>
<keyword evidence="2 5" id="KW-0378">Hydrolase</keyword>
<evidence type="ECO:0000313" key="8">
    <source>
        <dbReference type="Proteomes" id="UP000571950"/>
    </source>
</evidence>
<dbReference type="GO" id="GO:0046081">
    <property type="term" value="P:dUTP catabolic process"/>
    <property type="evidence" value="ECO:0007669"/>
    <property type="project" value="InterPro"/>
</dbReference>
<comment type="function">
    <text evidence="5">This enzyme is involved in nucleotide metabolism: it produces dUMP, the immediate precursor of thymidine nucleotides and it decreases the intracellular concentration of dUTP so that uracil cannot be incorporated into DNA.</text>
</comment>
<keyword evidence="3 5" id="KW-0546">Nucleotide metabolism</keyword>
<dbReference type="CDD" id="cd07557">
    <property type="entry name" value="trimeric_dUTPase"/>
    <property type="match status" value="1"/>
</dbReference>
<evidence type="ECO:0000256" key="5">
    <source>
        <dbReference type="HAMAP-Rule" id="MF_00116"/>
    </source>
</evidence>
<reference evidence="7 8" key="1">
    <citation type="submission" date="2020-08" db="EMBL/GenBank/DDBJ databases">
        <title>Genomic Encyclopedia of Type Strains, Phase IV (KMG-IV): sequencing the most valuable type-strain genomes for metagenomic binning, comparative biology and taxonomic classification.</title>
        <authorList>
            <person name="Goeker M."/>
        </authorList>
    </citation>
    <scope>NUCLEOTIDE SEQUENCE [LARGE SCALE GENOMIC DNA]</scope>
    <source>
        <strain evidence="7 8">DSM 26189</strain>
    </source>
</reference>
<name>A0A7W6FPW2_9SPHN</name>
<dbReference type="EMBL" id="JACIDT010000003">
    <property type="protein sequence ID" value="MBB3925439.1"/>
    <property type="molecule type" value="Genomic_DNA"/>
</dbReference>
<accession>A0A7W6FPW2</accession>
<dbReference type="InterPro" id="IPR008181">
    <property type="entry name" value="dUTPase"/>
</dbReference>
<protein>
    <recommendedName>
        <fullName evidence="5">Deoxyuridine 5'-triphosphate nucleotidohydrolase</fullName>
        <shortName evidence="5">dUTPase</shortName>
        <ecNumber evidence="5">3.6.1.23</ecNumber>
    </recommendedName>
    <alternativeName>
        <fullName evidence="5">dUTP pyrophosphatase</fullName>
    </alternativeName>
</protein>
<feature type="binding site" evidence="5">
    <location>
        <position position="81"/>
    </location>
    <ligand>
        <name>substrate</name>
    </ligand>
</feature>
<keyword evidence="5" id="KW-0460">Magnesium</keyword>
<dbReference type="SUPFAM" id="SSF51283">
    <property type="entry name" value="dUTPase-like"/>
    <property type="match status" value="1"/>
</dbReference>
<evidence type="ECO:0000259" key="6">
    <source>
        <dbReference type="Pfam" id="PF00692"/>
    </source>
</evidence>
<dbReference type="GO" id="GO:0004170">
    <property type="term" value="F:dUTP diphosphatase activity"/>
    <property type="evidence" value="ECO:0007669"/>
    <property type="project" value="UniProtKB-UniRule"/>
</dbReference>
<comment type="cofactor">
    <cofactor evidence="5">
        <name>Mg(2+)</name>
        <dbReference type="ChEBI" id="CHEBI:18420"/>
    </cofactor>
</comment>
<comment type="caution">
    <text evidence="5">Lacks conserved residue(s) required for the propagation of feature annotation.</text>
</comment>
<dbReference type="Gene3D" id="2.70.40.10">
    <property type="match status" value="1"/>
</dbReference>
<evidence type="ECO:0000313" key="7">
    <source>
        <dbReference type="EMBL" id="MBB3925439.1"/>
    </source>
</evidence>
<dbReference type="AlphaFoldDB" id="A0A7W6FPW2"/>